<evidence type="ECO:0000256" key="3">
    <source>
        <dbReference type="ARBA" id="ARBA00023082"/>
    </source>
</evidence>
<accession>A0A1G9JZ53</accession>
<feature type="domain" description="RNA polymerase sigma factor 70 region 4 type 2" evidence="7">
    <location>
        <begin position="126"/>
        <end position="180"/>
    </location>
</feature>
<name>A0A1G9JZ53_9ACTN</name>
<evidence type="ECO:0000259" key="7">
    <source>
        <dbReference type="Pfam" id="PF08281"/>
    </source>
</evidence>
<dbReference type="Gene3D" id="1.10.1740.10">
    <property type="match status" value="1"/>
</dbReference>
<keyword evidence="5" id="KW-0804">Transcription</keyword>
<dbReference type="InterPro" id="IPR013325">
    <property type="entry name" value="RNA_pol_sigma_r2"/>
</dbReference>
<dbReference type="SUPFAM" id="SSF88659">
    <property type="entry name" value="Sigma3 and sigma4 domains of RNA polymerase sigma factors"/>
    <property type="match status" value="1"/>
</dbReference>
<dbReference type="Pfam" id="PF08281">
    <property type="entry name" value="Sigma70_r4_2"/>
    <property type="match status" value="1"/>
</dbReference>
<feature type="domain" description="RNA polymerase sigma-70 region 2" evidence="6">
    <location>
        <begin position="32"/>
        <end position="96"/>
    </location>
</feature>
<dbReference type="NCBIfam" id="TIGR02937">
    <property type="entry name" value="sigma70-ECF"/>
    <property type="match status" value="1"/>
</dbReference>
<protein>
    <submittedName>
        <fullName evidence="8">RNA polymerase sigma-70 factor, ECF subfamily</fullName>
    </submittedName>
</protein>
<dbReference type="GO" id="GO:0006352">
    <property type="term" value="P:DNA-templated transcription initiation"/>
    <property type="evidence" value="ECO:0007669"/>
    <property type="project" value="InterPro"/>
</dbReference>
<proteinExistence type="inferred from homology"/>
<dbReference type="GO" id="GO:0016987">
    <property type="term" value="F:sigma factor activity"/>
    <property type="evidence" value="ECO:0007669"/>
    <property type="project" value="UniProtKB-KW"/>
</dbReference>
<dbReference type="PANTHER" id="PTHR43133:SF8">
    <property type="entry name" value="RNA POLYMERASE SIGMA FACTOR HI_1459-RELATED"/>
    <property type="match status" value="1"/>
</dbReference>
<reference evidence="8 9" key="1">
    <citation type="submission" date="2016-10" db="EMBL/GenBank/DDBJ databases">
        <authorList>
            <person name="de Groot N.N."/>
        </authorList>
    </citation>
    <scope>NUCLEOTIDE SEQUENCE [LARGE SCALE GENOMIC DNA]</scope>
    <source>
        <strain evidence="8 9">CGMCC 4.5681</strain>
    </source>
</reference>
<dbReference type="InterPro" id="IPR039425">
    <property type="entry name" value="RNA_pol_sigma-70-like"/>
</dbReference>
<dbReference type="InterPro" id="IPR036388">
    <property type="entry name" value="WH-like_DNA-bd_sf"/>
</dbReference>
<dbReference type="InterPro" id="IPR013249">
    <property type="entry name" value="RNA_pol_sigma70_r4_t2"/>
</dbReference>
<dbReference type="STRING" id="683260.SAMN05421874_12158"/>
<keyword evidence="2" id="KW-0805">Transcription regulation</keyword>
<evidence type="ECO:0000256" key="1">
    <source>
        <dbReference type="ARBA" id="ARBA00010641"/>
    </source>
</evidence>
<evidence type="ECO:0000313" key="9">
    <source>
        <dbReference type="Proteomes" id="UP000198683"/>
    </source>
</evidence>
<dbReference type="CDD" id="cd06171">
    <property type="entry name" value="Sigma70_r4"/>
    <property type="match status" value="1"/>
</dbReference>
<dbReference type="InterPro" id="IPR014284">
    <property type="entry name" value="RNA_pol_sigma-70_dom"/>
</dbReference>
<dbReference type="PANTHER" id="PTHR43133">
    <property type="entry name" value="RNA POLYMERASE ECF-TYPE SIGMA FACTO"/>
    <property type="match status" value="1"/>
</dbReference>
<keyword evidence="4" id="KW-0238">DNA-binding</keyword>
<dbReference type="EMBL" id="FNFB01000021">
    <property type="protein sequence ID" value="SDL42335.1"/>
    <property type="molecule type" value="Genomic_DNA"/>
</dbReference>
<dbReference type="InterPro" id="IPR013324">
    <property type="entry name" value="RNA_pol_sigma_r3/r4-like"/>
</dbReference>
<sequence>MVRVTGMMSGPPSDEELVRSARDGEMAAMGALLERHRAGMHAVALSVLGNRPDVEDAVQDAFLVAVRRIGDVRRAESVGAWLRMIVRNVCRSRLRSPDAPTPVPDLAMLPGATSPERILDRHAMRDWLWRAVEELSPTLRMTLMLRHFSPRTPSYEQIAELCGVPVGTVRSRLSEARTKLVAAMAATAESAHADAAALSRASARQAAETLAAAERGRFAELTAERWSPDVALYSGRQRVGGRDFLVRGMECDLEAGVRQRFVTAVTSRDVTIWEMDLVNPPDDPDHCPPAVAWLMTMKDGRPHEVRLFHG</sequence>
<evidence type="ECO:0000259" key="6">
    <source>
        <dbReference type="Pfam" id="PF04542"/>
    </source>
</evidence>
<evidence type="ECO:0000313" key="8">
    <source>
        <dbReference type="EMBL" id="SDL42335.1"/>
    </source>
</evidence>
<evidence type="ECO:0000256" key="5">
    <source>
        <dbReference type="ARBA" id="ARBA00023163"/>
    </source>
</evidence>
<evidence type="ECO:0000256" key="2">
    <source>
        <dbReference type="ARBA" id="ARBA00023015"/>
    </source>
</evidence>
<evidence type="ECO:0000256" key="4">
    <source>
        <dbReference type="ARBA" id="ARBA00023125"/>
    </source>
</evidence>
<organism evidence="8 9">
    <name type="scientific">Nonomuraea maritima</name>
    <dbReference type="NCBI Taxonomy" id="683260"/>
    <lineage>
        <taxon>Bacteria</taxon>
        <taxon>Bacillati</taxon>
        <taxon>Actinomycetota</taxon>
        <taxon>Actinomycetes</taxon>
        <taxon>Streptosporangiales</taxon>
        <taxon>Streptosporangiaceae</taxon>
        <taxon>Nonomuraea</taxon>
    </lineage>
</organism>
<dbReference type="AlphaFoldDB" id="A0A1G9JZ53"/>
<keyword evidence="9" id="KW-1185">Reference proteome</keyword>
<gene>
    <name evidence="8" type="ORF">SAMN05421874_12158</name>
</gene>
<comment type="similarity">
    <text evidence="1">Belongs to the sigma-70 factor family. ECF subfamily.</text>
</comment>
<dbReference type="Gene3D" id="1.10.10.10">
    <property type="entry name" value="Winged helix-like DNA-binding domain superfamily/Winged helix DNA-binding domain"/>
    <property type="match status" value="1"/>
</dbReference>
<dbReference type="SUPFAM" id="SSF88946">
    <property type="entry name" value="Sigma2 domain of RNA polymerase sigma factors"/>
    <property type="match status" value="1"/>
</dbReference>
<dbReference type="GO" id="GO:0003677">
    <property type="term" value="F:DNA binding"/>
    <property type="evidence" value="ECO:0007669"/>
    <property type="project" value="UniProtKB-KW"/>
</dbReference>
<dbReference type="Proteomes" id="UP000198683">
    <property type="component" value="Unassembled WGS sequence"/>
</dbReference>
<dbReference type="Pfam" id="PF04542">
    <property type="entry name" value="Sigma70_r2"/>
    <property type="match status" value="1"/>
</dbReference>
<dbReference type="InterPro" id="IPR007627">
    <property type="entry name" value="RNA_pol_sigma70_r2"/>
</dbReference>
<keyword evidence="3" id="KW-0731">Sigma factor</keyword>